<dbReference type="Pfam" id="PF17210">
    <property type="entry name" value="SdrD_B"/>
    <property type="match status" value="1"/>
</dbReference>
<dbReference type="GO" id="GO:0005509">
    <property type="term" value="F:calcium ion binding"/>
    <property type="evidence" value="ECO:0007669"/>
    <property type="project" value="InterPro"/>
</dbReference>
<dbReference type="PANTHER" id="PTHR34720">
    <property type="entry name" value="MICROCYSTIN DEPENDENT PROTEIN"/>
    <property type="match status" value="1"/>
</dbReference>
<accession>A0A5C5YHH5</accession>
<feature type="region of interest" description="Disordered" evidence="5">
    <location>
        <begin position="1"/>
        <end position="32"/>
    </location>
</feature>
<dbReference type="InterPro" id="IPR002105">
    <property type="entry name" value="Dockerin_1_rpt"/>
</dbReference>
<comment type="caution">
    <text evidence="8">The sequence shown here is derived from an EMBL/GenBank/DDBJ whole genome shotgun (WGS) entry which is preliminary data.</text>
</comment>
<comment type="subcellular location">
    <subcellularLocation>
        <location evidence="1">Secreted</location>
    </subcellularLocation>
</comment>
<dbReference type="GO" id="GO:0016020">
    <property type="term" value="C:membrane"/>
    <property type="evidence" value="ECO:0007669"/>
    <property type="project" value="InterPro"/>
</dbReference>
<dbReference type="Pfam" id="PF17963">
    <property type="entry name" value="Big_9"/>
    <property type="match status" value="5"/>
</dbReference>
<evidence type="ECO:0000313" key="8">
    <source>
        <dbReference type="EMBL" id="TWT74145.1"/>
    </source>
</evidence>
<dbReference type="InterPro" id="IPR002126">
    <property type="entry name" value="Cadherin-like_dom"/>
</dbReference>
<evidence type="ECO:0000259" key="7">
    <source>
        <dbReference type="PROSITE" id="PS50825"/>
    </source>
</evidence>
<dbReference type="PANTHER" id="PTHR34720:SF9">
    <property type="entry name" value="BLR4714 PROTEIN"/>
    <property type="match status" value="1"/>
</dbReference>
<dbReference type="PROSITE" id="PS50825">
    <property type="entry name" value="HYR"/>
    <property type="match status" value="1"/>
</dbReference>
<keyword evidence="3" id="KW-0732">Signal</keyword>
<protein>
    <submittedName>
        <fullName evidence="8">Dockerin type I repeat protein</fullName>
    </submittedName>
</protein>
<dbReference type="NCBIfam" id="NF012211">
    <property type="entry name" value="tand_rpt_95"/>
    <property type="match status" value="5"/>
</dbReference>
<organism evidence="8 9">
    <name type="scientific">Allorhodopirellula solitaria</name>
    <dbReference type="NCBI Taxonomy" id="2527987"/>
    <lineage>
        <taxon>Bacteria</taxon>
        <taxon>Pseudomonadati</taxon>
        <taxon>Planctomycetota</taxon>
        <taxon>Planctomycetia</taxon>
        <taxon>Pirellulales</taxon>
        <taxon>Pirellulaceae</taxon>
        <taxon>Allorhodopirellula</taxon>
    </lineage>
</organism>
<dbReference type="GO" id="GO:0000272">
    <property type="term" value="P:polysaccharide catabolic process"/>
    <property type="evidence" value="ECO:0007669"/>
    <property type="project" value="InterPro"/>
</dbReference>
<evidence type="ECO:0000256" key="4">
    <source>
        <dbReference type="ARBA" id="ARBA00022737"/>
    </source>
</evidence>
<dbReference type="Pfam" id="PF00404">
    <property type="entry name" value="Dockerin_1"/>
    <property type="match status" value="1"/>
</dbReference>
<dbReference type="InterPro" id="IPR003410">
    <property type="entry name" value="HYR_dom"/>
</dbReference>
<proteinExistence type="predicted"/>
<dbReference type="InterPro" id="IPR036439">
    <property type="entry name" value="Dockerin_dom_sf"/>
</dbReference>
<evidence type="ECO:0000313" key="9">
    <source>
        <dbReference type="Proteomes" id="UP000318053"/>
    </source>
</evidence>
<reference evidence="8 9" key="1">
    <citation type="submission" date="2019-02" db="EMBL/GenBank/DDBJ databases">
        <title>Deep-cultivation of Planctomycetes and their phenomic and genomic characterization uncovers novel biology.</title>
        <authorList>
            <person name="Wiegand S."/>
            <person name="Jogler M."/>
            <person name="Boedeker C."/>
            <person name="Pinto D."/>
            <person name="Vollmers J."/>
            <person name="Rivas-Marin E."/>
            <person name="Kohn T."/>
            <person name="Peeters S.H."/>
            <person name="Heuer A."/>
            <person name="Rast P."/>
            <person name="Oberbeckmann S."/>
            <person name="Bunk B."/>
            <person name="Jeske O."/>
            <person name="Meyerdierks A."/>
            <person name="Storesund J.E."/>
            <person name="Kallscheuer N."/>
            <person name="Luecker S."/>
            <person name="Lage O.M."/>
            <person name="Pohl T."/>
            <person name="Merkel B.J."/>
            <person name="Hornburger P."/>
            <person name="Mueller R.-W."/>
            <person name="Bruemmer F."/>
            <person name="Labrenz M."/>
            <person name="Spormann A.M."/>
            <person name="Op Den Camp H."/>
            <person name="Overmann J."/>
            <person name="Amann R."/>
            <person name="Jetten M.S.M."/>
            <person name="Mascher T."/>
            <person name="Medema M.H."/>
            <person name="Devos D.P."/>
            <person name="Kaster A.-K."/>
            <person name="Ovreas L."/>
            <person name="Rohde M."/>
            <person name="Galperin M.Y."/>
            <person name="Jogler C."/>
        </authorList>
    </citation>
    <scope>NUCLEOTIDE SEQUENCE [LARGE SCALE GENOMIC DNA]</scope>
    <source>
        <strain evidence="8 9">CA85</strain>
    </source>
</reference>
<keyword evidence="9" id="KW-1185">Reference proteome</keyword>
<evidence type="ECO:0000256" key="1">
    <source>
        <dbReference type="ARBA" id="ARBA00004613"/>
    </source>
</evidence>
<dbReference type="Gene3D" id="2.60.40.10">
    <property type="entry name" value="Immunoglobulins"/>
    <property type="match status" value="1"/>
</dbReference>
<dbReference type="Gene3D" id="1.10.1330.10">
    <property type="entry name" value="Dockerin domain"/>
    <property type="match status" value="1"/>
</dbReference>
<evidence type="ECO:0000259" key="6">
    <source>
        <dbReference type="PROSITE" id="PS50268"/>
    </source>
</evidence>
<feature type="domain" description="HYR" evidence="7">
    <location>
        <begin position="507"/>
        <end position="593"/>
    </location>
</feature>
<dbReference type="InterPro" id="IPR033764">
    <property type="entry name" value="Sdr_B"/>
</dbReference>
<dbReference type="Gene3D" id="2.60.40.2810">
    <property type="match status" value="3"/>
</dbReference>
<sequence>MNNLRHLLRRVQPTKSRRASEDRSRGSQSNNRRLLTEMLEKRQLFAGDFGDGFQFPPVEDVDDYAVGHNYWNKFDVNNDGQVTALDALRVINYMNENSEGEPSGAVELGVGFVDVNADHMVSALDSLQVINRLNGPEGAADYDVRFELTPRNLDDSTLTQDGTYTTEDGATGVRYTVDQDDIFKLEVAVQDDRGRSSSFGVFQVVTNILVNQSDVLVPAVGEIQGFDFDRTILDNTSTPNSSIEFFYADDPSDVVSASLADFLGNSDSDTEAFINDTIVELSSDPGELNITADEIDVSAGTTSATSAFLVRIEYNGLDLANVDVPRLETRLVINGADQTVPTLEQNVNLPDGSFNPLTLTSRYETFMRNDARNVPPNPSLNDGLGPLIYGQDRNIGSFDIDVGGNGTDVFDEVGTLGPVGKLTDIISDYDFTTAYDAFSIPVRAVSAATNVGVKLDKVEPRVGFEGVLVYGTDNGKETVSPDRIRLDERSEFQLNVVGEDVDELTANNATLPVAEDSTGDTVQLQVDGVVQGETVTYDVPARQGALGTASIDTLGVMTYVPDANKFGTDLVVYTASTPTGGTATATVTVNIDAVNDPPVANDDPDSGSLSVDVGSSILIPVLANDDAGGDFSEPLSELTVTAGTLAPTLGTIAIEGDEIRYTPNAGAASGTDTFTYTITDTGGLSDSATVTVNVANVDTGISAADKSITIDEDNGGGPTSEVLVADLSDDGLITVNSGDNNISLDSATAPTDRGSVRIDGDQIFYTPAQNDNGLVPITYTASNDAGSDSGTVFVTITAVNDIPVAPPLAFDVNEMASRTINVLQPGGGQTGPSDVETATNDLIVSLPDQTFSPLGTASVVNNQIVVQSLGNASEGNFSFDYIVTDTDGGVSSNGTISMTVVDVLSPPVADDENVPAVDEDSGDVTVDLAALTTSEAGSVTYTIDTQASNLGVATINGSDLVLDLTQDANGTGTVVYSATDAAGSDTGTLTFTVNAVNDAPVLGDLSATVAENGSVDIDVVDNATDVDSTDLTAAVVTAPANGTAVLLASGLVQYTPDADYVGTDSFRVSVSDGVAPAVEATVSITVTDVLAPPVAGDGTLLVAEDEVGSTDLNQFVTTDPGDTATITLVSSASHGTAELLNGILTYRPDADYFGSDSVTYQATNSAGSDTGVIAITVTPVNDAPIANDDSATVLKDTATQIDVLTNDTPNPGGETDTVTVTVEAGDEPANGTVLVTNNVVTYTPDTDYVGSDSFVYTLSDGQGGSDTATVSITVDDTVVVGSEVTGQLFLDSISNIVDVASSGADPTYSGEYESGETTLVGVRVHLVGVGASQGTETTAVTDRDGRYTFENVPPGEYEVRFELAPGMVVTGEGADGVIPVSIPAGSQVPLEVSADFVIEDLGSQYYAGRNALTTDPHREGLPPTVTVGETSSFFFSESANNTLVQNAVLVGRDFGNAQYVELLMNEERDEALLVIVQDDLSAQSATVSAEHLAVLDTGSDVRVDLYGGVNDFVFTDVDDVNDITDLYPEYEDAIDELLNSF</sequence>
<dbReference type="GO" id="GO:0004553">
    <property type="term" value="F:hydrolase activity, hydrolyzing O-glycosyl compounds"/>
    <property type="evidence" value="ECO:0007669"/>
    <property type="project" value="InterPro"/>
</dbReference>
<keyword evidence="2" id="KW-0964">Secreted</keyword>
<dbReference type="GO" id="GO:0007156">
    <property type="term" value="P:homophilic cell adhesion via plasma membrane adhesion molecules"/>
    <property type="evidence" value="ECO:0007669"/>
    <property type="project" value="InterPro"/>
</dbReference>
<dbReference type="RefSeq" id="WP_146390180.1">
    <property type="nucleotide sequence ID" value="NZ_SJPK01000002.1"/>
</dbReference>
<dbReference type="OrthoDB" id="220328at2"/>
<dbReference type="SUPFAM" id="SSF63446">
    <property type="entry name" value="Type I dockerin domain"/>
    <property type="match status" value="1"/>
</dbReference>
<feature type="domain" description="Cadherin" evidence="6">
    <location>
        <begin position="914"/>
        <end position="1002"/>
    </location>
</feature>
<dbReference type="PROSITE" id="PS50268">
    <property type="entry name" value="CADHERIN_2"/>
    <property type="match status" value="1"/>
</dbReference>
<dbReference type="EMBL" id="SJPK01000002">
    <property type="protein sequence ID" value="TWT74145.1"/>
    <property type="molecule type" value="Genomic_DNA"/>
</dbReference>
<dbReference type="InterPro" id="IPR013783">
    <property type="entry name" value="Ig-like_fold"/>
</dbReference>
<evidence type="ECO:0000256" key="2">
    <source>
        <dbReference type="ARBA" id="ARBA00022525"/>
    </source>
</evidence>
<dbReference type="SUPFAM" id="SSF49478">
    <property type="entry name" value="Cna protein B-type domain"/>
    <property type="match status" value="1"/>
</dbReference>
<dbReference type="Proteomes" id="UP000318053">
    <property type="component" value="Unassembled WGS sequence"/>
</dbReference>
<dbReference type="Gene3D" id="2.60.40.3440">
    <property type="match status" value="2"/>
</dbReference>
<name>A0A5C5YHH5_9BACT</name>
<evidence type="ECO:0000256" key="5">
    <source>
        <dbReference type="SAM" id="MobiDB-lite"/>
    </source>
</evidence>
<evidence type="ECO:0000256" key="3">
    <source>
        <dbReference type="ARBA" id="ARBA00022729"/>
    </source>
</evidence>
<dbReference type="GO" id="GO:0005576">
    <property type="term" value="C:extracellular region"/>
    <property type="evidence" value="ECO:0007669"/>
    <property type="project" value="UniProtKB-SubCell"/>
</dbReference>
<keyword evidence="4" id="KW-0677">Repeat</keyword>
<gene>
    <name evidence="8" type="ORF">CA85_10320</name>
</gene>